<dbReference type="Proteomes" id="UP000294847">
    <property type="component" value="Chromosome 2"/>
</dbReference>
<gene>
    <name evidence="5" type="ORF">PoMZ_00589</name>
</gene>
<dbReference type="InterPro" id="IPR051722">
    <property type="entry name" value="Endocytosis_PI4K-reg_protein"/>
</dbReference>
<evidence type="ECO:0000256" key="3">
    <source>
        <dbReference type="SAM" id="Coils"/>
    </source>
</evidence>
<comment type="function">
    <text evidence="1">Involved in endocytosis.</text>
</comment>
<feature type="region of interest" description="Disordered" evidence="4">
    <location>
        <begin position="707"/>
        <end position="826"/>
    </location>
</feature>
<dbReference type="PANTHER" id="PTHR23083:SF464">
    <property type="entry name" value="TETRATRICOPEPTIDE REPEAT DOMAIN 7, ISOFORM A"/>
    <property type="match status" value="1"/>
</dbReference>
<feature type="coiled-coil region" evidence="3">
    <location>
        <begin position="934"/>
        <end position="961"/>
    </location>
</feature>
<comment type="similarity">
    <text evidence="2">Belongs to the YPP1 family.</text>
</comment>
<organism evidence="5 6">
    <name type="scientific">Pyricularia oryzae</name>
    <name type="common">Rice blast fungus</name>
    <name type="synonym">Magnaporthe oryzae</name>
    <dbReference type="NCBI Taxonomy" id="318829"/>
    <lineage>
        <taxon>Eukaryota</taxon>
        <taxon>Fungi</taxon>
        <taxon>Dikarya</taxon>
        <taxon>Ascomycota</taxon>
        <taxon>Pezizomycotina</taxon>
        <taxon>Sordariomycetes</taxon>
        <taxon>Sordariomycetidae</taxon>
        <taxon>Magnaporthales</taxon>
        <taxon>Pyriculariaceae</taxon>
        <taxon>Pyricularia</taxon>
    </lineage>
</organism>
<dbReference type="InterPro" id="IPR019734">
    <property type="entry name" value="TPR_rpt"/>
</dbReference>
<dbReference type="PANTHER" id="PTHR23083">
    <property type="entry name" value="TETRATRICOPEPTIDE REPEAT PROTEIN, TPR"/>
    <property type="match status" value="1"/>
</dbReference>
<accession>A0A4P7N067</accession>
<protein>
    <submittedName>
        <fullName evidence="5">Uncharacterized protein</fullName>
    </submittedName>
</protein>
<dbReference type="SMART" id="SM00028">
    <property type="entry name" value="TPR"/>
    <property type="match status" value="4"/>
</dbReference>
<reference evidence="5 6" key="1">
    <citation type="journal article" date="2019" name="Mol. Biol. Evol.">
        <title>Blast fungal genomes show frequent chromosomal changes, gene gains and losses, and effector gene turnover.</title>
        <authorList>
            <person name="Gomez Luciano L.B."/>
            <person name="Jason Tsai I."/>
            <person name="Chuma I."/>
            <person name="Tosa Y."/>
            <person name="Chen Y.H."/>
            <person name="Li J.Y."/>
            <person name="Li M.Y."/>
            <person name="Jade Lu M.Y."/>
            <person name="Nakayashiki H."/>
            <person name="Li W.H."/>
        </authorList>
    </citation>
    <scope>NUCLEOTIDE SEQUENCE [LARGE SCALE GENOMIC DNA]</scope>
    <source>
        <strain evidence="5">MZ5-1-6</strain>
    </source>
</reference>
<evidence type="ECO:0000313" key="5">
    <source>
        <dbReference type="EMBL" id="QBZ55687.1"/>
    </source>
</evidence>
<feature type="compositionally biased region" description="Polar residues" evidence="4">
    <location>
        <begin position="1083"/>
        <end position="1097"/>
    </location>
</feature>
<keyword evidence="3" id="KW-0175">Coiled coil</keyword>
<sequence length="1205" mass="132566">MSKAAHYIQALDDARCDGDWEAVPELVRKVRKHAPDRKCLTLTAEIECAIEKNAQKLSPGAERPATKDGNAPTEGKELEVSSELPRLLSAIDAETSFPEDKYQANVCVGWLHWVVGEYHLAAVRLPRAFESEQISESQASEWTRVCALKSAYLRANVLARAGNRLEALLVFRDGLPSISTEWTNQKSRKQLRYWSELFLTEYCMMFSSSLEKGETTLDDPNSLACYRSWARYWESAKGVPVGGGYGFRGSIPRRVIWGQYHSALSAIVEEDLSFPTGFVVAPSSNDSSARSQLRAELKNVEKIHETLLLNETEFPNAEEEREEIEEFVHLACQNWRVLCGRGWRDQDLGPGGREGLSRGVLDILYRASMKTYHSTSILRHLFTIHVAVAEFDLAFKAFDSYLELVKKGKARVQKSGQPEPSLDDEATVLETVSAAIAILCRYGHRQASEKAVGLAAELEEILNKLPAQPQVESGNTLREDESAFSAAGETVPPRIIALAWQAIGLANAQWARMTFDSKNRGDIHAKAIRSLKKSLSGDLKRTGDVRGIFALGVLLAEQRDLTPAIELTKQALLLGKTSPGTQNDLHNGSHWRERSLIPVWHLLSLLLSARQDFVMAARACEGAFEQFKDPSVLFGSEQVFRSDHLNEAEQGAGLVDVMDDFEKESILEVKMTQLALVELLEGPKIAVNASLELLSLFNRLFGTVEEKKASPPKTEQVPKSSAGTMRSIRGSIFGRSDKERTGRPSTRQPSTLEPISSRPTTTHSMAPTIQVTQEDGEVGDTNYAKKAAIISGRSQSHRRQSLRKRDSTRGRSASVGPAPQHPTVVDGESYFTPVSEMGPSAEFFASAPKRPSSSAGAPVALTRTFSQAESFASSSRGRTSAADFSEVSRGSIEFSPLLLPLIQFPKSNEQRRRSTILIKVWLMIAGFYRRAGLYDDGKAAIAEAQRLLQALEAVVAQEETVAFGDSGWANSKSIDELWGDVWAEMGNLSLAKEVPYSARSEFESALTHCPAHPAATIGLSNILLDLYSEKLPPPPTIPGLQFNDHNLILGTKSAQDLPIFGSEQKPKPQEQPSLPKEPLGLRTTVTPTKSQPRQQKAGNKIAGAAESDSAGGKDSESELQAPYKALSLPIVDRLAARDRAHGLLTGLTKLGSAWNMSEAWFALARAHEESGQIEKAREVLWWCVELEESVGVREWRCLGNGGYIL</sequence>
<feature type="region of interest" description="Disordered" evidence="4">
    <location>
        <begin position="57"/>
        <end position="78"/>
    </location>
</feature>
<feature type="region of interest" description="Disordered" evidence="4">
    <location>
        <begin position="1058"/>
        <end position="1118"/>
    </location>
</feature>
<name>A0A4P7N067_PYROR</name>
<dbReference type="EMBL" id="CP034205">
    <property type="protein sequence ID" value="QBZ55687.1"/>
    <property type="molecule type" value="Genomic_DNA"/>
</dbReference>
<dbReference type="SUPFAM" id="SSF48452">
    <property type="entry name" value="TPR-like"/>
    <property type="match status" value="1"/>
</dbReference>
<evidence type="ECO:0000256" key="4">
    <source>
        <dbReference type="SAM" id="MobiDB-lite"/>
    </source>
</evidence>
<dbReference type="InterPro" id="IPR011990">
    <property type="entry name" value="TPR-like_helical_dom_sf"/>
</dbReference>
<feature type="compositionally biased region" description="Polar residues" evidence="4">
    <location>
        <begin position="743"/>
        <end position="773"/>
    </location>
</feature>
<evidence type="ECO:0000256" key="2">
    <source>
        <dbReference type="ARBA" id="ARBA00038251"/>
    </source>
</evidence>
<dbReference type="AlphaFoldDB" id="A0A4P7N067"/>
<evidence type="ECO:0000313" key="6">
    <source>
        <dbReference type="Proteomes" id="UP000294847"/>
    </source>
</evidence>
<evidence type="ECO:0000256" key="1">
    <source>
        <dbReference type="ARBA" id="ARBA00002550"/>
    </source>
</evidence>
<proteinExistence type="inferred from homology"/>
<dbReference type="Gene3D" id="1.25.40.10">
    <property type="entry name" value="Tetratricopeptide repeat domain"/>
    <property type="match status" value="1"/>
</dbReference>